<gene>
    <name evidence="6" type="primary">tilS</name>
    <name evidence="8" type="ordered locus">Daes_1533</name>
</gene>
<dbReference type="InterPro" id="IPR012795">
    <property type="entry name" value="tRNA_Ile_lys_synt_N"/>
</dbReference>
<feature type="binding site" evidence="6">
    <location>
        <begin position="48"/>
        <end position="53"/>
    </location>
    <ligand>
        <name>ATP</name>
        <dbReference type="ChEBI" id="CHEBI:30616"/>
    </ligand>
</feature>
<keyword evidence="6" id="KW-0963">Cytoplasm</keyword>
<dbReference type="HOGENOM" id="CLU_018869_0_0_7"/>
<organism evidence="8 9">
    <name type="scientific">Pseudodesulfovibrio aespoeensis (strain ATCC 700646 / DSM 10631 / Aspo-2)</name>
    <name type="common">Desulfovibrio aespoeensis</name>
    <dbReference type="NCBI Taxonomy" id="643562"/>
    <lineage>
        <taxon>Bacteria</taxon>
        <taxon>Pseudomonadati</taxon>
        <taxon>Thermodesulfobacteriota</taxon>
        <taxon>Desulfovibrionia</taxon>
        <taxon>Desulfovibrionales</taxon>
        <taxon>Desulfovibrionaceae</taxon>
    </lineage>
</organism>
<dbReference type="OrthoDB" id="9807403at2"/>
<dbReference type="PANTHER" id="PTHR43033">
    <property type="entry name" value="TRNA(ILE)-LYSIDINE SYNTHASE-RELATED"/>
    <property type="match status" value="1"/>
</dbReference>
<dbReference type="InterPro" id="IPR012094">
    <property type="entry name" value="tRNA_Ile_lys_synt"/>
</dbReference>
<evidence type="ECO:0000256" key="6">
    <source>
        <dbReference type="HAMAP-Rule" id="MF_01161"/>
    </source>
</evidence>
<dbReference type="PANTHER" id="PTHR43033:SF1">
    <property type="entry name" value="TRNA(ILE)-LYSIDINE SYNTHASE-RELATED"/>
    <property type="match status" value="1"/>
</dbReference>
<evidence type="ECO:0000256" key="3">
    <source>
        <dbReference type="ARBA" id="ARBA00022741"/>
    </source>
</evidence>
<dbReference type="AlphaFoldDB" id="E6VWP6"/>
<dbReference type="InterPro" id="IPR014729">
    <property type="entry name" value="Rossmann-like_a/b/a_fold"/>
</dbReference>
<dbReference type="Proteomes" id="UP000002191">
    <property type="component" value="Chromosome"/>
</dbReference>
<keyword evidence="3 6" id="KW-0547">Nucleotide-binding</keyword>
<dbReference type="STRING" id="643562.Daes_1533"/>
<evidence type="ECO:0000256" key="5">
    <source>
        <dbReference type="ARBA" id="ARBA00048539"/>
    </source>
</evidence>
<dbReference type="NCBIfam" id="TIGR02432">
    <property type="entry name" value="lysidine_TilS_N"/>
    <property type="match status" value="1"/>
</dbReference>
<dbReference type="InterPro" id="IPR011063">
    <property type="entry name" value="TilS/TtcA_N"/>
</dbReference>
<comment type="subcellular location">
    <subcellularLocation>
        <location evidence="6">Cytoplasm</location>
    </subcellularLocation>
</comment>
<dbReference type="RefSeq" id="WP_013514474.1">
    <property type="nucleotide sequence ID" value="NC_014844.1"/>
</dbReference>
<keyword evidence="9" id="KW-1185">Reference proteome</keyword>
<evidence type="ECO:0000313" key="9">
    <source>
        <dbReference type="Proteomes" id="UP000002191"/>
    </source>
</evidence>
<reference evidence="8 9" key="2">
    <citation type="journal article" date="2014" name="Genome Announc.">
        <title>Complete Genome Sequence of the Subsurface, Mesophilic Sulfate-Reducing Bacterium Desulfovibrio aespoeensis Aspo-2.</title>
        <authorList>
            <person name="Pedersen K."/>
            <person name="Bengtsson A."/>
            <person name="Edlund J."/>
            <person name="Rabe L."/>
            <person name="Hazen T."/>
            <person name="Chakraborty R."/>
            <person name="Goodwin L."/>
            <person name="Shapiro N."/>
        </authorList>
    </citation>
    <scope>NUCLEOTIDE SEQUENCE [LARGE SCALE GENOMIC DNA]</scope>
    <source>
        <strain evidence="9">ATCC 700646 / DSM 10631 / Aspo-2</strain>
    </source>
</reference>
<keyword evidence="1 6" id="KW-0436">Ligase</keyword>
<dbReference type="GO" id="GO:0005524">
    <property type="term" value="F:ATP binding"/>
    <property type="evidence" value="ECO:0007669"/>
    <property type="project" value="UniProtKB-UniRule"/>
</dbReference>
<evidence type="ECO:0000256" key="4">
    <source>
        <dbReference type="ARBA" id="ARBA00022840"/>
    </source>
</evidence>
<dbReference type="EMBL" id="CP002431">
    <property type="protein sequence ID" value="ADU62547.1"/>
    <property type="molecule type" value="Genomic_DNA"/>
</dbReference>
<dbReference type="KEGG" id="das:Daes_1533"/>
<name>E6VWP6_PSEA9</name>
<evidence type="ECO:0000259" key="7">
    <source>
        <dbReference type="Pfam" id="PF01171"/>
    </source>
</evidence>
<dbReference type="Pfam" id="PF01171">
    <property type="entry name" value="ATP_bind_3"/>
    <property type="match status" value="1"/>
</dbReference>
<sequence length="336" mass="36380">MTGAFPAMPRSLQNLPPKWAHFCLGIERFISDDLALDMTGKTLAVGLSGGADSTALLLCLHWLAVKNGGRVVAAHLNHRLRPEADDDARWAASLCESLGVPCVAREADVAALAASRGMGLEEAGREARYTLFADVLAQHEAHFIALGHHLDDLGEDLLLRLSRGTAWPGLSGMVGRDDGRRLLRPLLLTPKSTLTGLLTALGVSWREDATNSDPRWARNRIRSTVMPLLLQENPNFLDAVARLWRVGSADRDYWDAQTATAGTTLLDATLAGAHRALRLRLYKAALDSLGPGQALADTLFGLDRAWQDRRIGATFQFPGEKTATVTGSGVVFSPRH</sequence>
<dbReference type="HAMAP" id="MF_01161">
    <property type="entry name" value="tRNA_Ile_lys_synt"/>
    <property type="match status" value="1"/>
</dbReference>
<comment type="function">
    <text evidence="6">Ligates lysine onto the cytidine present at position 34 of the AUA codon-specific tRNA(Ile) that contains the anticodon CAU, in an ATP-dependent manner. Cytidine is converted to lysidine, thus changing the amino acid specificity of the tRNA from methionine to isoleucine.</text>
</comment>
<proteinExistence type="inferred from homology"/>
<dbReference type="Gene3D" id="3.40.50.620">
    <property type="entry name" value="HUPs"/>
    <property type="match status" value="1"/>
</dbReference>
<evidence type="ECO:0000313" key="8">
    <source>
        <dbReference type="EMBL" id="ADU62547.1"/>
    </source>
</evidence>
<keyword evidence="4 6" id="KW-0067">ATP-binding</keyword>
<feature type="domain" description="tRNA(Ile)-lysidine/2-thiocytidine synthase N-terminal" evidence="7">
    <location>
        <begin position="43"/>
        <end position="223"/>
    </location>
</feature>
<dbReference type="eggNOG" id="COG0037">
    <property type="taxonomic scope" value="Bacteria"/>
</dbReference>
<evidence type="ECO:0000256" key="2">
    <source>
        <dbReference type="ARBA" id="ARBA00022694"/>
    </source>
</evidence>
<comment type="similarity">
    <text evidence="6">Belongs to the tRNA(Ile)-lysidine synthase family.</text>
</comment>
<dbReference type="CDD" id="cd01992">
    <property type="entry name" value="TilS_N"/>
    <property type="match status" value="1"/>
</dbReference>
<dbReference type="GO" id="GO:0032267">
    <property type="term" value="F:tRNA(Ile)-lysidine synthase activity"/>
    <property type="evidence" value="ECO:0007669"/>
    <property type="project" value="UniProtKB-EC"/>
</dbReference>
<comment type="catalytic activity">
    <reaction evidence="5 6">
        <text>cytidine(34) in tRNA(Ile2) + L-lysine + ATP = lysidine(34) in tRNA(Ile2) + AMP + diphosphate + H(+)</text>
        <dbReference type="Rhea" id="RHEA:43744"/>
        <dbReference type="Rhea" id="RHEA-COMP:10625"/>
        <dbReference type="Rhea" id="RHEA-COMP:10670"/>
        <dbReference type="ChEBI" id="CHEBI:15378"/>
        <dbReference type="ChEBI" id="CHEBI:30616"/>
        <dbReference type="ChEBI" id="CHEBI:32551"/>
        <dbReference type="ChEBI" id="CHEBI:33019"/>
        <dbReference type="ChEBI" id="CHEBI:82748"/>
        <dbReference type="ChEBI" id="CHEBI:83665"/>
        <dbReference type="ChEBI" id="CHEBI:456215"/>
        <dbReference type="EC" id="6.3.4.19"/>
    </reaction>
</comment>
<dbReference type="SUPFAM" id="SSF52402">
    <property type="entry name" value="Adenine nucleotide alpha hydrolases-like"/>
    <property type="match status" value="1"/>
</dbReference>
<protein>
    <recommendedName>
        <fullName evidence="6">tRNA(Ile)-lysidine synthase</fullName>
        <ecNumber evidence="6">6.3.4.19</ecNumber>
    </recommendedName>
    <alternativeName>
        <fullName evidence="6">tRNA(Ile)-2-lysyl-cytidine synthase</fullName>
    </alternativeName>
    <alternativeName>
        <fullName evidence="6">tRNA(Ile)-lysidine synthetase</fullName>
    </alternativeName>
</protein>
<comment type="domain">
    <text evidence="6">The N-terminal region contains the highly conserved SGGXDS motif, predicted to be a P-loop motif involved in ATP binding.</text>
</comment>
<dbReference type="EC" id="6.3.4.19" evidence="6"/>
<reference evidence="9" key="1">
    <citation type="submission" date="2010-12" db="EMBL/GenBank/DDBJ databases">
        <title>Complete sequence of Desulfovibrio aespoeensis Aspo-2.</title>
        <authorList>
            <consortium name="US DOE Joint Genome Institute"/>
            <person name="Lucas S."/>
            <person name="Copeland A."/>
            <person name="Lapidus A."/>
            <person name="Cheng J.-F."/>
            <person name="Goodwin L."/>
            <person name="Pitluck S."/>
            <person name="Chertkov O."/>
            <person name="Misra M."/>
            <person name="Detter J.C."/>
            <person name="Han C."/>
            <person name="Tapia R."/>
            <person name="Land M."/>
            <person name="Hauser L."/>
            <person name="Kyrpides N."/>
            <person name="Ivanova N."/>
            <person name="Ovchinnikova G."/>
            <person name="Pedersen K."/>
            <person name="Jagevall S."/>
            <person name="Hazen T."/>
            <person name="Woyke T."/>
        </authorList>
    </citation>
    <scope>NUCLEOTIDE SEQUENCE [LARGE SCALE GENOMIC DNA]</scope>
    <source>
        <strain evidence="9">ATCC 700646 / DSM 10631 / Aspo-2</strain>
    </source>
</reference>
<dbReference type="GO" id="GO:0005737">
    <property type="term" value="C:cytoplasm"/>
    <property type="evidence" value="ECO:0007669"/>
    <property type="project" value="UniProtKB-SubCell"/>
</dbReference>
<evidence type="ECO:0000256" key="1">
    <source>
        <dbReference type="ARBA" id="ARBA00022598"/>
    </source>
</evidence>
<dbReference type="GO" id="GO:0006400">
    <property type="term" value="P:tRNA modification"/>
    <property type="evidence" value="ECO:0007669"/>
    <property type="project" value="UniProtKB-UniRule"/>
</dbReference>
<accession>E6VWP6</accession>
<keyword evidence="2 6" id="KW-0819">tRNA processing</keyword>